<dbReference type="GO" id="GO:0009401">
    <property type="term" value="P:phosphoenolpyruvate-dependent sugar phosphotransferase system"/>
    <property type="evidence" value="ECO:0007669"/>
    <property type="project" value="UniProtKB-KW"/>
</dbReference>
<keyword evidence="2" id="KW-0963">Cytoplasm</keyword>
<feature type="domain" description="HPr" evidence="4">
    <location>
        <begin position="1"/>
        <end position="85"/>
    </location>
</feature>
<gene>
    <name evidence="5" type="ORF">IAA08_00215</name>
</gene>
<reference evidence="5" key="1">
    <citation type="journal article" date="2021" name="PeerJ">
        <title>Extensive microbial diversity within the chicken gut microbiome revealed by metagenomics and culture.</title>
        <authorList>
            <person name="Gilroy R."/>
            <person name="Ravi A."/>
            <person name="Getino M."/>
            <person name="Pursley I."/>
            <person name="Horton D.L."/>
            <person name="Alikhan N.F."/>
            <person name="Baker D."/>
            <person name="Gharbi K."/>
            <person name="Hall N."/>
            <person name="Watson M."/>
            <person name="Adriaenssens E.M."/>
            <person name="Foster-Nyarko E."/>
            <person name="Jarju S."/>
            <person name="Secka A."/>
            <person name="Antonio M."/>
            <person name="Oren A."/>
            <person name="Chaudhuri R.R."/>
            <person name="La Ragione R."/>
            <person name="Hildebrand F."/>
            <person name="Pallen M.J."/>
        </authorList>
    </citation>
    <scope>NUCLEOTIDE SEQUENCE</scope>
    <source>
        <strain evidence="5">CHK192-9172</strain>
    </source>
</reference>
<evidence type="ECO:0000256" key="3">
    <source>
        <dbReference type="ARBA" id="ARBA00022683"/>
    </source>
</evidence>
<organism evidence="5 6">
    <name type="scientific">Candidatus Eubacterium avistercoris</name>
    <dbReference type="NCBI Taxonomy" id="2838567"/>
    <lineage>
        <taxon>Bacteria</taxon>
        <taxon>Bacillati</taxon>
        <taxon>Bacillota</taxon>
        <taxon>Clostridia</taxon>
        <taxon>Eubacteriales</taxon>
        <taxon>Eubacteriaceae</taxon>
        <taxon>Eubacterium</taxon>
    </lineage>
</organism>
<keyword evidence="3" id="KW-0598">Phosphotransferase system</keyword>
<accession>A0A9D2IF81</accession>
<dbReference type="PRINTS" id="PR00107">
    <property type="entry name" value="PHOSPHOCPHPR"/>
</dbReference>
<dbReference type="PROSITE" id="PS51350">
    <property type="entry name" value="PTS_HPR_DOM"/>
    <property type="match status" value="1"/>
</dbReference>
<evidence type="ECO:0000313" key="5">
    <source>
        <dbReference type="EMBL" id="HIZ06341.1"/>
    </source>
</evidence>
<dbReference type="PANTHER" id="PTHR33705">
    <property type="entry name" value="PHOSPHOCARRIER PROTEIN HPR"/>
    <property type="match status" value="1"/>
</dbReference>
<comment type="caution">
    <text evidence="5">The sequence shown here is derived from an EMBL/GenBank/DDBJ whole genome shotgun (WGS) entry which is preliminary data.</text>
</comment>
<dbReference type="InterPro" id="IPR035895">
    <property type="entry name" value="HPr-like_sf"/>
</dbReference>
<dbReference type="Gene3D" id="3.30.1340.10">
    <property type="entry name" value="HPr-like"/>
    <property type="match status" value="1"/>
</dbReference>
<dbReference type="NCBIfam" id="TIGR01003">
    <property type="entry name" value="PTS_HPr_family"/>
    <property type="match status" value="1"/>
</dbReference>
<sequence>MQEFFYEIKNPVGIHVRPAGLLVKEALKYDCSVQIQLSEKTADAKHILSLLSLGAKEGDQIRIRTQGKDEAYAAVELHRLMDRYL</sequence>
<dbReference type="Pfam" id="PF00381">
    <property type="entry name" value="PTS-HPr"/>
    <property type="match status" value="1"/>
</dbReference>
<dbReference type="InterPro" id="IPR000032">
    <property type="entry name" value="HPr-like"/>
</dbReference>
<dbReference type="PANTHER" id="PTHR33705:SF2">
    <property type="entry name" value="PHOSPHOCARRIER PROTEIN NPR"/>
    <property type="match status" value="1"/>
</dbReference>
<evidence type="ECO:0000256" key="1">
    <source>
        <dbReference type="ARBA" id="ARBA00004496"/>
    </source>
</evidence>
<dbReference type="EMBL" id="DXCH01000005">
    <property type="protein sequence ID" value="HIZ06341.1"/>
    <property type="molecule type" value="Genomic_DNA"/>
</dbReference>
<reference evidence="5" key="2">
    <citation type="submission" date="2021-04" db="EMBL/GenBank/DDBJ databases">
        <authorList>
            <person name="Gilroy R."/>
        </authorList>
    </citation>
    <scope>NUCLEOTIDE SEQUENCE</scope>
    <source>
        <strain evidence="5">CHK192-9172</strain>
    </source>
</reference>
<dbReference type="Proteomes" id="UP000824024">
    <property type="component" value="Unassembled WGS sequence"/>
</dbReference>
<evidence type="ECO:0000313" key="6">
    <source>
        <dbReference type="Proteomes" id="UP000824024"/>
    </source>
</evidence>
<dbReference type="CDD" id="cd00367">
    <property type="entry name" value="PTS-HPr_like"/>
    <property type="match status" value="1"/>
</dbReference>
<dbReference type="AlphaFoldDB" id="A0A9D2IF81"/>
<protein>
    <submittedName>
        <fullName evidence="5">HPr family phosphocarrier protein</fullName>
    </submittedName>
</protein>
<comment type="subcellular location">
    <subcellularLocation>
        <location evidence="1">Cytoplasm</location>
    </subcellularLocation>
</comment>
<evidence type="ECO:0000259" key="4">
    <source>
        <dbReference type="PROSITE" id="PS51350"/>
    </source>
</evidence>
<proteinExistence type="predicted"/>
<dbReference type="SUPFAM" id="SSF55594">
    <property type="entry name" value="HPr-like"/>
    <property type="match status" value="1"/>
</dbReference>
<dbReference type="InterPro" id="IPR050399">
    <property type="entry name" value="HPr"/>
</dbReference>
<name>A0A9D2IF81_9FIRM</name>
<dbReference type="GO" id="GO:0005737">
    <property type="term" value="C:cytoplasm"/>
    <property type="evidence" value="ECO:0007669"/>
    <property type="project" value="UniProtKB-SubCell"/>
</dbReference>
<evidence type="ECO:0000256" key="2">
    <source>
        <dbReference type="ARBA" id="ARBA00022490"/>
    </source>
</evidence>